<dbReference type="PANTHER" id="PTHR10579">
    <property type="entry name" value="CALCIUM-ACTIVATED CHLORIDE CHANNEL REGULATOR"/>
    <property type="match status" value="1"/>
</dbReference>
<dbReference type="EnsemblPlants" id="EMT23619">
    <property type="protein sequence ID" value="EMT23619"/>
    <property type="gene ID" value="F775_43123"/>
</dbReference>
<dbReference type="PANTHER" id="PTHR10579:SF119">
    <property type="entry name" value="PROTEIN KINASE DOMAIN-CONTAINING PROTEIN"/>
    <property type="match status" value="1"/>
</dbReference>
<evidence type="ECO:0000313" key="1">
    <source>
        <dbReference type="EnsemblPlants" id="EMT23619"/>
    </source>
</evidence>
<sequence>MASGLSEAHKLISYRGHWNSTILLFSDGVINKGDYFDGAEDFVSKVPVHTFTLGGDANNHVPDKPNLPAPLSQLLDNILNGGGVADAGIGGEEDDSGGVG</sequence>
<dbReference type="InterPro" id="IPR051266">
    <property type="entry name" value="CLCR"/>
</dbReference>
<protein>
    <submittedName>
        <fullName evidence="1">Uncharacterized protein</fullName>
    </submittedName>
</protein>
<name>M8BNT8_AEGTA</name>
<accession>M8BNT8</accession>
<reference evidence="1" key="1">
    <citation type="submission" date="2015-06" db="UniProtKB">
        <authorList>
            <consortium name="EnsemblPlants"/>
        </authorList>
    </citation>
    <scope>IDENTIFICATION</scope>
</reference>
<dbReference type="AlphaFoldDB" id="M8BNT8"/>
<organism evidence="1">
    <name type="scientific">Aegilops tauschii</name>
    <name type="common">Tausch's goatgrass</name>
    <name type="synonym">Aegilops squarrosa</name>
    <dbReference type="NCBI Taxonomy" id="37682"/>
    <lineage>
        <taxon>Eukaryota</taxon>
        <taxon>Viridiplantae</taxon>
        <taxon>Streptophyta</taxon>
        <taxon>Embryophyta</taxon>
        <taxon>Tracheophyta</taxon>
        <taxon>Spermatophyta</taxon>
        <taxon>Magnoliopsida</taxon>
        <taxon>Liliopsida</taxon>
        <taxon>Poales</taxon>
        <taxon>Poaceae</taxon>
        <taxon>BOP clade</taxon>
        <taxon>Pooideae</taxon>
        <taxon>Triticodae</taxon>
        <taxon>Triticeae</taxon>
        <taxon>Triticinae</taxon>
        <taxon>Aegilops</taxon>
    </lineage>
</organism>
<proteinExistence type="predicted"/>